<reference evidence="2" key="1">
    <citation type="journal article" date="2021" name="Nat. Commun.">
        <title>Genomic analyses provide insights into spinach domestication and the genetic basis of agronomic traits.</title>
        <authorList>
            <person name="Cai X."/>
            <person name="Sun X."/>
            <person name="Xu C."/>
            <person name="Sun H."/>
            <person name="Wang X."/>
            <person name="Ge C."/>
            <person name="Zhang Z."/>
            <person name="Wang Q."/>
            <person name="Fei Z."/>
            <person name="Jiao C."/>
            <person name="Wang Q."/>
        </authorList>
    </citation>
    <scope>NUCLEOTIDE SEQUENCE [LARGE SCALE GENOMIC DNA]</scope>
    <source>
        <strain evidence="2">cv. Varoflay</strain>
    </source>
</reference>
<feature type="region of interest" description="Disordered" evidence="1">
    <location>
        <begin position="36"/>
        <end position="169"/>
    </location>
</feature>
<dbReference type="GeneID" id="130471436"/>
<keyword evidence="2" id="KW-1185">Reference proteome</keyword>
<feature type="compositionally biased region" description="Polar residues" evidence="1">
    <location>
        <begin position="134"/>
        <end position="151"/>
    </location>
</feature>
<feature type="compositionally biased region" description="Pro residues" evidence="1">
    <location>
        <begin position="45"/>
        <end position="56"/>
    </location>
</feature>
<sequence length="169" mass="19502">MEEQLRYTVAMEVPVVDCEDDGIEYVRVYDTVDADEVFPGVSQPQPEPEQESPPPKKPSKAKPRKKLTPKKKTPKPAPPPPHNPLKPQTHKKPHHKHPHIKLNQNQKQPNKHPHIKLNQNQKQPNKHREHPNPHNLNQSKLDQNQLSQPNPKKQEGLDLRGLGWGNPHW</sequence>
<reference evidence="3" key="2">
    <citation type="submission" date="2025-08" db="UniProtKB">
        <authorList>
            <consortium name="RefSeq"/>
        </authorList>
    </citation>
    <scope>IDENTIFICATION</scope>
    <source>
        <tissue evidence="3">Leaf</tissue>
    </source>
</reference>
<dbReference type="RefSeq" id="XP_056697539.1">
    <property type="nucleotide sequence ID" value="XM_056841561.1"/>
</dbReference>
<feature type="compositionally biased region" description="Pro residues" evidence="1">
    <location>
        <begin position="75"/>
        <end position="84"/>
    </location>
</feature>
<organism evidence="2 3">
    <name type="scientific">Spinacia oleracea</name>
    <name type="common">Spinach</name>
    <dbReference type="NCBI Taxonomy" id="3562"/>
    <lineage>
        <taxon>Eukaryota</taxon>
        <taxon>Viridiplantae</taxon>
        <taxon>Streptophyta</taxon>
        <taxon>Embryophyta</taxon>
        <taxon>Tracheophyta</taxon>
        <taxon>Spermatophyta</taxon>
        <taxon>Magnoliopsida</taxon>
        <taxon>eudicotyledons</taxon>
        <taxon>Gunneridae</taxon>
        <taxon>Pentapetalae</taxon>
        <taxon>Caryophyllales</taxon>
        <taxon>Chenopodiaceae</taxon>
        <taxon>Chenopodioideae</taxon>
        <taxon>Anserineae</taxon>
        <taxon>Spinacia</taxon>
    </lineage>
</organism>
<feature type="compositionally biased region" description="Basic residues" evidence="1">
    <location>
        <begin position="88"/>
        <end position="100"/>
    </location>
</feature>
<accession>A0ABM3RPK3</accession>
<proteinExistence type="predicted"/>
<protein>
    <submittedName>
        <fullName evidence="3">Pollen-specific leucine-rich repeat extensin-like protein 1</fullName>
    </submittedName>
</protein>
<feature type="compositionally biased region" description="Basic residues" evidence="1">
    <location>
        <begin position="57"/>
        <end position="74"/>
    </location>
</feature>
<evidence type="ECO:0000256" key="1">
    <source>
        <dbReference type="SAM" id="MobiDB-lite"/>
    </source>
</evidence>
<evidence type="ECO:0000313" key="2">
    <source>
        <dbReference type="Proteomes" id="UP000813463"/>
    </source>
</evidence>
<evidence type="ECO:0000313" key="3">
    <source>
        <dbReference type="RefSeq" id="XP_056697539.1"/>
    </source>
</evidence>
<name>A0ABM3RPK3_SPIOL</name>
<dbReference type="Proteomes" id="UP000813463">
    <property type="component" value="Chromosome 4"/>
</dbReference>
<gene>
    <name evidence="3" type="primary">LOC130471436</name>
</gene>